<keyword evidence="14" id="KW-1185">Reference proteome</keyword>
<dbReference type="InterPro" id="IPR018108">
    <property type="entry name" value="MCP_transmembrane"/>
</dbReference>
<keyword evidence="9 11" id="KW-0472">Membrane</keyword>
<keyword evidence="6" id="KW-0999">Mitochondrion inner membrane</keyword>
<comment type="subcellular location">
    <subcellularLocation>
        <location evidence="1">Mitochondrion inner membrane</location>
        <topology evidence="1">Multi-pass membrane protein</topology>
    </subcellularLocation>
</comment>
<dbReference type="GeneID" id="30033242"/>
<keyword evidence="3 12" id="KW-0813">Transport</keyword>
<organism evidence="13 14">
    <name type="scientific">Sugiyamaella lignohabitans</name>
    <dbReference type="NCBI Taxonomy" id="796027"/>
    <lineage>
        <taxon>Eukaryota</taxon>
        <taxon>Fungi</taxon>
        <taxon>Dikarya</taxon>
        <taxon>Ascomycota</taxon>
        <taxon>Saccharomycotina</taxon>
        <taxon>Dipodascomycetes</taxon>
        <taxon>Dipodascales</taxon>
        <taxon>Trichomonascaceae</taxon>
        <taxon>Sugiyamaella</taxon>
    </lineage>
</organism>
<dbReference type="KEGG" id="slb:AWJ20_144"/>
<keyword evidence="8" id="KW-0496">Mitochondrion</keyword>
<dbReference type="FunFam" id="1.50.40.10:FF:000018">
    <property type="entry name" value="S-adenosylmethionine mitochondrial carrier protein-like"/>
    <property type="match status" value="1"/>
</dbReference>
<gene>
    <name evidence="13" type="primary">PET8</name>
    <name evidence="13" type="ORF">AWJ20_144</name>
</gene>
<evidence type="ECO:0000256" key="5">
    <source>
        <dbReference type="ARBA" id="ARBA00022737"/>
    </source>
</evidence>
<evidence type="ECO:0000256" key="8">
    <source>
        <dbReference type="ARBA" id="ARBA00023128"/>
    </source>
</evidence>
<feature type="repeat" description="Solcar" evidence="11">
    <location>
        <begin position="1"/>
        <end position="63"/>
    </location>
</feature>
<dbReference type="Pfam" id="PF00153">
    <property type="entry name" value="Mito_carr"/>
    <property type="match status" value="3"/>
</dbReference>
<proteinExistence type="inferred from homology"/>
<dbReference type="InterPro" id="IPR023395">
    <property type="entry name" value="MCP_dom_sf"/>
</dbReference>
<evidence type="ECO:0000256" key="9">
    <source>
        <dbReference type="ARBA" id="ARBA00023136"/>
    </source>
</evidence>
<evidence type="ECO:0000256" key="12">
    <source>
        <dbReference type="RuleBase" id="RU000488"/>
    </source>
</evidence>
<dbReference type="AlphaFoldDB" id="A0A161HHY8"/>
<dbReference type="OrthoDB" id="276989at2759"/>
<name>A0A161HHY8_9ASCO</name>
<evidence type="ECO:0000256" key="1">
    <source>
        <dbReference type="ARBA" id="ARBA00004448"/>
    </source>
</evidence>
<evidence type="ECO:0000256" key="10">
    <source>
        <dbReference type="ARBA" id="ARBA00073559"/>
    </source>
</evidence>
<sequence length="272" mass="29287">MAGTSTDLFFFPIDTLKTRLQAKGGFFANGGWHGMYRGLGSAVVASAPGASLFFLSYESSKKYLTPIMTSKIENETLAHGLVHMLAASVGEVAACSVRVPAEVVKQRVQTSQEATSLQALKSILTNKYGEGIWRGLYRGWGTTIMREIPFTMLQFPLYEYLKHQRALSLGVDKISPGEGAVCGSIAGGFAAALTTPLDVIKTRLMLRKSRASALQVAKQLLKDEGYSAFFKGIGPRTMWISAGGAIFLGVYEAAKDTTSWLLASQASNAEPL</sequence>
<evidence type="ECO:0000313" key="13">
    <source>
        <dbReference type="EMBL" id="ANB11917.1"/>
    </source>
</evidence>
<comment type="similarity">
    <text evidence="2 12">Belongs to the mitochondrial carrier (TC 2.A.29) family.</text>
</comment>
<dbReference type="RefSeq" id="XP_018734394.1">
    <property type="nucleotide sequence ID" value="XM_018878319.1"/>
</dbReference>
<evidence type="ECO:0000256" key="11">
    <source>
        <dbReference type="PROSITE-ProRule" id="PRU00282"/>
    </source>
</evidence>
<evidence type="ECO:0000256" key="4">
    <source>
        <dbReference type="ARBA" id="ARBA00022692"/>
    </source>
</evidence>
<accession>A0A161HHY8</accession>
<reference evidence="13 14" key="1">
    <citation type="submission" date="2016-02" db="EMBL/GenBank/DDBJ databases">
        <title>Complete genome sequence and transcriptome regulation of the pentose utilising yeast Sugiyamaella lignohabitans.</title>
        <authorList>
            <person name="Bellasio M."/>
            <person name="Peymann A."/>
            <person name="Valli M."/>
            <person name="Sipitzky M."/>
            <person name="Graf A."/>
            <person name="Sauer M."/>
            <person name="Marx H."/>
            <person name="Mattanovich D."/>
        </authorList>
    </citation>
    <scope>NUCLEOTIDE SEQUENCE [LARGE SCALE GENOMIC DNA]</scope>
    <source>
        <strain evidence="13 14">CBS 10342</strain>
    </source>
</reference>
<dbReference type="GO" id="GO:0005743">
    <property type="term" value="C:mitochondrial inner membrane"/>
    <property type="evidence" value="ECO:0007669"/>
    <property type="project" value="UniProtKB-SubCell"/>
</dbReference>
<evidence type="ECO:0000256" key="2">
    <source>
        <dbReference type="ARBA" id="ARBA00006375"/>
    </source>
</evidence>
<evidence type="ECO:0000256" key="7">
    <source>
        <dbReference type="ARBA" id="ARBA00022989"/>
    </source>
</evidence>
<dbReference type="PROSITE" id="PS50920">
    <property type="entry name" value="SOLCAR"/>
    <property type="match status" value="3"/>
</dbReference>
<dbReference type="EMBL" id="CP014501">
    <property type="protein sequence ID" value="ANB11917.1"/>
    <property type="molecule type" value="Genomic_DNA"/>
</dbReference>
<protein>
    <recommendedName>
        <fullName evidence="10">Putative mitochondrial carrier protein PET8</fullName>
    </recommendedName>
</protein>
<feature type="repeat" description="Solcar" evidence="11">
    <location>
        <begin position="174"/>
        <end position="257"/>
    </location>
</feature>
<dbReference type="PANTHER" id="PTHR45667">
    <property type="entry name" value="S-ADENOSYLMETHIONINE MITOCHONDRIAL CARRIER PROTEIN"/>
    <property type="match status" value="1"/>
</dbReference>
<keyword evidence="5" id="KW-0677">Repeat</keyword>
<dbReference type="Proteomes" id="UP000189580">
    <property type="component" value="Chromosome a"/>
</dbReference>
<feature type="repeat" description="Solcar" evidence="11">
    <location>
        <begin position="78"/>
        <end position="164"/>
    </location>
</feature>
<evidence type="ECO:0000256" key="6">
    <source>
        <dbReference type="ARBA" id="ARBA00022792"/>
    </source>
</evidence>
<keyword evidence="7" id="KW-1133">Transmembrane helix</keyword>
<evidence type="ECO:0000256" key="3">
    <source>
        <dbReference type="ARBA" id="ARBA00022448"/>
    </source>
</evidence>
<keyword evidence="4 11" id="KW-0812">Transmembrane</keyword>
<dbReference type="Gene3D" id="1.50.40.10">
    <property type="entry name" value="Mitochondrial carrier domain"/>
    <property type="match status" value="1"/>
</dbReference>
<dbReference type="SUPFAM" id="SSF103506">
    <property type="entry name" value="Mitochondrial carrier"/>
    <property type="match status" value="1"/>
</dbReference>
<evidence type="ECO:0000313" key="14">
    <source>
        <dbReference type="Proteomes" id="UP000189580"/>
    </source>
</evidence>